<organism evidence="3 4">
    <name type="scientific">Dicentrarchus labrax</name>
    <name type="common">European seabass</name>
    <name type="synonym">Morone labrax</name>
    <dbReference type="NCBI Taxonomy" id="13489"/>
    <lineage>
        <taxon>Eukaryota</taxon>
        <taxon>Metazoa</taxon>
        <taxon>Chordata</taxon>
        <taxon>Craniata</taxon>
        <taxon>Vertebrata</taxon>
        <taxon>Euteleostomi</taxon>
        <taxon>Actinopterygii</taxon>
        <taxon>Neopterygii</taxon>
        <taxon>Teleostei</taxon>
        <taxon>Neoteleostei</taxon>
        <taxon>Acanthomorphata</taxon>
        <taxon>Eupercaria</taxon>
        <taxon>Moronidae</taxon>
        <taxon>Dicentrarchus</taxon>
    </lineage>
</organism>
<sequence>MSVKLPKRLSSKKKKPPKDNAQVEALNKLGLEAFWTTPLDPASMLDISTWALENQSLLEPKDLPNAFLQRLWLLSPDARSPCCKPLHDVVNNDNKSSEEMINGFGESQCVINPLDLVTAVFMSANTFLQQEMTAHMMQCQFAVPLVLPNIDPEEPSRFLLWPLRGVVSQWRSHFPDKNREVHEGNLASTYMPMVSCVKLGHCGVSKSQVLNNVINGLRSPSETFLHRGMEGGQLPRRLSNGLVEIGWYLPTGDTARDIFPVPVVISNLRGDASTHEKYLRLLCQASSAVVVFCGNLREKEKQLLASCKLMASKLILIDLSDTEKNENRVVGFADQNLEENMGLPGGSVLQGGALNEEELANRLCDALKDLLPDKLKLVTLEAAAKLAEELGLNVDEGAVCKKSMATVEEVLKGLDKGSAQFREKQLPLQGPLWSKLGEIEKEERKQRHKGEEIDRQLQQEKKDILVELRSYKMTSAMKIFTDALFTTDKVERTCFLGWMKLKLQLLQTEKQNSSQDLFTNLQTEKKDGMLEQCDELENGADDYLGDSDSFCTDSTFEEEQTEEQPVNTELQVSEQQFEIGHESEHILQEYTERTTEPQSQQKEHLEFTHDPVIEQQLYTMSNEKEIQGEGMIENIVCSEDHISDPAFKDQNCNLESGENGTLNCQGTQQDEPELTLAESDLTTSAQQETYPDVSFEHQVSSCSQPFEPDSSSLGLEHFLREMGLIFELTHISPSSGSQNVLRLPSIATDLLLYGIPLELMDGDASNIPIHWLGCVFAELRRRLPQEQCRTRVLTNLGVHHAWNAEVLSALFGVKFPEGRTRSTRGVYMVALCVPDNLRKDMECDFLLLIDVEGLCSDNKRNTLLYDNEMATVATGLSDVLMHNISSHAGSEWETNFTVVVNALLRIKECGSMPICQLLAQDEELNSVLQASQLKRVSDMLQTETEDRETNNADNHNAKTSVCITCVKGPWYNMSLSEPIDTQYSKAVLNLKKNLFGSLKKCAAKSEATGLPEFMNRLCTVWDAVRADSFSIGLQDTDIALAFSLLCTELSQWENSFMGHMESWLLGAAKKIFATKAKALDATIQNDLLIELKDEGREEVKTEVDNLRSKVESYLLKDDHLKMNTFKPVLMSNMDDLQERVTKEIIEKLETVTENHCSSTQLNKFETLLGKEKESKLNALIEKSKTTKVLFKDTELEEEFECVWSDMLSNFDFRPSETEDITARVTDIMKENLISRGLQKHMKKTEVMGQKQESSFYVSDEHFGYRSRLKHMFEDNNRLQRLEAQQVACNIIEECNQFVADKVSLPADFSDSYITVLLQNVEKSLKEKSIEIRSAFEVDLKVYLCNTACQDFQKLHDRYAKDRELLTCITAAKSMYLAEFIYQFRKRDQCQRLAQVFTSMVVKPTVLDYIYKPLGMQIVEEIQGHAQQYRSPSTFHQSLLEDLIKEDCFESFLEYLHSYDNFRLRKIQEKVVSHLSESTNLDKWRQQRLGKIVGKFAAAVSETAEGTNGVLSDTKPLLERVCLTLERDGDVDVTRTSLDGPLFSITTEWDRFITCLMELLAAMRLDLVQEFSQNADITQLLQCLSIQPQDSLFNRVRGCDKQCPLCKAPCELLEMGHEFHRALLHRPKGMLPHDSCSLSGSSSLESTTEGDPDQNEDTYMSVVCRGLDSLYPEWSISLEDPNCQMPNAYWRYVLARFNDRFAKEYKQEPEKIPEEWKKITKEEALYSLKEAFLSAQR</sequence>
<dbReference type="InterPro" id="IPR052986">
    <property type="entry name" value="VLIG_GTPase"/>
</dbReference>
<dbReference type="PROSITE" id="PS51717">
    <property type="entry name" value="G_VLIG"/>
    <property type="match status" value="1"/>
</dbReference>
<evidence type="ECO:0000313" key="4">
    <source>
        <dbReference type="Proteomes" id="UP000694389"/>
    </source>
</evidence>
<reference evidence="3" key="1">
    <citation type="submission" date="2025-08" db="UniProtKB">
        <authorList>
            <consortium name="Ensembl"/>
        </authorList>
    </citation>
    <scope>IDENTIFICATION</scope>
</reference>
<name>A0A8C4H1P7_DICLA</name>
<dbReference type="Proteomes" id="UP000694389">
    <property type="component" value="Unassembled WGS sequence"/>
</dbReference>
<evidence type="ECO:0000313" key="3">
    <source>
        <dbReference type="Ensembl" id="ENSDLAP00005035929.2"/>
    </source>
</evidence>
<dbReference type="InterPro" id="IPR058641">
    <property type="entry name" value="GVIN1_dom"/>
</dbReference>
<proteinExistence type="predicted"/>
<feature type="region of interest" description="Disordered" evidence="1">
    <location>
        <begin position="1633"/>
        <end position="1655"/>
    </location>
</feature>
<dbReference type="Pfam" id="PF25683">
    <property type="entry name" value="URGCP_GTPase"/>
    <property type="match status" value="1"/>
</dbReference>
<evidence type="ECO:0000256" key="1">
    <source>
        <dbReference type="SAM" id="MobiDB-lite"/>
    </source>
</evidence>
<reference evidence="3" key="2">
    <citation type="submission" date="2025-09" db="UniProtKB">
        <authorList>
            <consortium name="Ensembl"/>
        </authorList>
    </citation>
    <scope>IDENTIFICATION</scope>
</reference>
<dbReference type="PANTHER" id="PTHR14819">
    <property type="entry name" value="GTP-BINDING"/>
    <property type="match status" value="1"/>
</dbReference>
<dbReference type="PANTHER" id="PTHR14819:SF9">
    <property type="entry name" value="UP-REGULATOR OF CELL PROLIFERATION-LIKE"/>
    <property type="match status" value="1"/>
</dbReference>
<feature type="compositionally biased region" description="Basic residues" evidence="1">
    <location>
        <begin position="1"/>
        <end position="16"/>
    </location>
</feature>
<evidence type="ECO:0000259" key="2">
    <source>
        <dbReference type="PROSITE" id="PS51717"/>
    </source>
</evidence>
<dbReference type="InterPro" id="IPR030383">
    <property type="entry name" value="G_VLIG_dom"/>
</dbReference>
<dbReference type="Pfam" id="PF25496">
    <property type="entry name" value="URGCP"/>
    <property type="match status" value="1"/>
</dbReference>
<keyword evidence="4" id="KW-1185">Reference proteome</keyword>
<feature type="domain" description="VLIG-type G" evidence="2">
    <location>
        <begin position="787"/>
        <end position="1018"/>
    </location>
</feature>
<feature type="compositionally biased region" description="Low complexity" evidence="1">
    <location>
        <begin position="1636"/>
        <end position="1646"/>
    </location>
</feature>
<dbReference type="GO" id="GO:0005525">
    <property type="term" value="F:GTP binding"/>
    <property type="evidence" value="ECO:0007669"/>
    <property type="project" value="InterPro"/>
</dbReference>
<dbReference type="Ensembl" id="ENSDLAT00005038336.2">
    <property type="protein sequence ID" value="ENSDLAP00005035929.2"/>
    <property type="gene ID" value="ENSDLAG00005015995.2"/>
</dbReference>
<dbReference type="InterPro" id="IPR057365">
    <property type="entry name" value="URGCP"/>
</dbReference>
<feature type="region of interest" description="Disordered" evidence="1">
    <location>
        <begin position="1"/>
        <end position="20"/>
    </location>
</feature>
<dbReference type="GeneTree" id="ENSGT00940000154390"/>
<dbReference type="Pfam" id="PF25974">
    <property type="entry name" value="URGCP_9th"/>
    <property type="match status" value="1"/>
</dbReference>
<accession>A0A8C4H1P7</accession>
<protein>
    <submittedName>
        <fullName evidence="3">GTPase, very large interferon inducible 1-like 2</fullName>
    </submittedName>
</protein>